<feature type="compositionally biased region" description="Low complexity" evidence="1">
    <location>
        <begin position="423"/>
        <end position="432"/>
    </location>
</feature>
<keyword evidence="4" id="KW-1185">Reference proteome</keyword>
<evidence type="ECO:0000313" key="3">
    <source>
        <dbReference type="EMBL" id="MFD1746005.1"/>
    </source>
</evidence>
<dbReference type="RefSeq" id="WP_377400766.1">
    <property type="nucleotide sequence ID" value="NZ_JBHUEQ010000017.1"/>
</dbReference>
<dbReference type="Pfam" id="PF02120">
    <property type="entry name" value="Flg_hook"/>
    <property type="match status" value="1"/>
</dbReference>
<keyword evidence="3" id="KW-0282">Flagellum</keyword>
<dbReference type="InterPro" id="IPR021136">
    <property type="entry name" value="Flagellar_hook_control-like_C"/>
</dbReference>
<feature type="compositionally biased region" description="Basic and acidic residues" evidence="1">
    <location>
        <begin position="124"/>
        <end position="135"/>
    </location>
</feature>
<keyword evidence="3" id="KW-0969">Cilium</keyword>
<feature type="compositionally biased region" description="Basic and acidic residues" evidence="1">
    <location>
        <begin position="217"/>
        <end position="230"/>
    </location>
</feature>
<dbReference type="Proteomes" id="UP001597322">
    <property type="component" value="Unassembled WGS sequence"/>
</dbReference>
<keyword evidence="3" id="KW-0966">Cell projection</keyword>
<name>A0ABW4M3W4_9HYPH</name>
<evidence type="ECO:0000313" key="4">
    <source>
        <dbReference type="Proteomes" id="UP001597322"/>
    </source>
</evidence>
<dbReference type="EMBL" id="JBHUEQ010000017">
    <property type="protein sequence ID" value="MFD1746005.1"/>
    <property type="molecule type" value="Genomic_DNA"/>
</dbReference>
<dbReference type="CDD" id="cd17470">
    <property type="entry name" value="T3SS_Flik_C"/>
    <property type="match status" value="1"/>
</dbReference>
<feature type="region of interest" description="Disordered" evidence="1">
    <location>
        <begin position="421"/>
        <end position="491"/>
    </location>
</feature>
<feature type="region of interest" description="Disordered" evidence="1">
    <location>
        <begin position="202"/>
        <end position="262"/>
    </location>
</feature>
<dbReference type="InterPro" id="IPR038610">
    <property type="entry name" value="FliK-like_C_sf"/>
</dbReference>
<feature type="compositionally biased region" description="Gly residues" evidence="1">
    <location>
        <begin position="445"/>
        <end position="456"/>
    </location>
</feature>
<feature type="domain" description="Flagellar hook-length control protein-like C-terminal" evidence="2">
    <location>
        <begin position="351"/>
        <end position="426"/>
    </location>
</feature>
<sequence>MLTPLLNMPTPNATGAPQDAGQGRAGKGEEDGFGKALSSLDNRGSKMSRDTQKSDRVQQSQAEERGQDHNDDEDKTKNRRVSLSPQALIRSVTLRAQSLGVDAGTKTVDPKGKQIAEAQAEAKSLSDEKLEEAKLSGKNAPIKKKDTTSALLDTKARTEKEEDGTGPAEEVAAKPSGNATEPDVKSVLSLLSGQEIQALNQLAQAGAAQKSSNRSETGSEKSGRGAEKLDVQQLAASRAGKDDDAVDALPLPTQGETGGTRTFQFAGQRSGASMEMTIGTASDGRARFEVTRGSNGGGETVTVLDARRFLGFNLSQNGAALTSAMTNQPDWTSAMHPSAALSNAAAQSSTGHVVNTLKLQMTPHDLGTVTATLKLTGDQLTVHLTVENRAAQNQLSQDSSGILDALRSQGFTVDQVTVSITPSSQSDASSQGGDSGQRGPALGQQGNGSGGQGQSGRSGSSFSSGMESNDHVSDTRVAASGGDARSDDIYL</sequence>
<reference evidence="4" key="1">
    <citation type="journal article" date="2019" name="Int. J. Syst. Evol. Microbiol.">
        <title>The Global Catalogue of Microorganisms (GCM) 10K type strain sequencing project: providing services to taxonomists for standard genome sequencing and annotation.</title>
        <authorList>
            <consortium name="The Broad Institute Genomics Platform"/>
            <consortium name="The Broad Institute Genome Sequencing Center for Infectious Disease"/>
            <person name="Wu L."/>
            <person name="Ma J."/>
        </authorList>
    </citation>
    <scope>NUCLEOTIDE SEQUENCE [LARGE SCALE GENOMIC DNA]</scope>
    <source>
        <strain evidence="4">CG52</strain>
    </source>
</reference>
<evidence type="ECO:0000256" key="1">
    <source>
        <dbReference type="SAM" id="MobiDB-lite"/>
    </source>
</evidence>
<feature type="region of interest" description="Disordered" evidence="1">
    <location>
        <begin position="1"/>
        <end position="186"/>
    </location>
</feature>
<evidence type="ECO:0000259" key="2">
    <source>
        <dbReference type="Pfam" id="PF02120"/>
    </source>
</evidence>
<feature type="compositionally biased region" description="Basic and acidic residues" evidence="1">
    <location>
        <begin position="43"/>
        <end position="76"/>
    </location>
</feature>
<comment type="caution">
    <text evidence="3">The sequence shown here is derived from an EMBL/GenBank/DDBJ whole genome shotgun (WGS) entry which is preliminary data.</text>
</comment>
<accession>A0ABW4M3W4</accession>
<organism evidence="3 4">
    <name type="scientific">Rhizobium helianthi</name>
    <dbReference type="NCBI Taxonomy" id="1132695"/>
    <lineage>
        <taxon>Bacteria</taxon>
        <taxon>Pseudomonadati</taxon>
        <taxon>Pseudomonadota</taxon>
        <taxon>Alphaproteobacteria</taxon>
        <taxon>Hyphomicrobiales</taxon>
        <taxon>Rhizobiaceae</taxon>
        <taxon>Rhizobium/Agrobacterium group</taxon>
        <taxon>Rhizobium</taxon>
    </lineage>
</organism>
<proteinExistence type="predicted"/>
<gene>
    <name evidence="3" type="ORF">ACFSE1_11085</name>
</gene>
<dbReference type="Gene3D" id="3.30.750.140">
    <property type="match status" value="1"/>
</dbReference>
<protein>
    <submittedName>
        <fullName evidence="3">Flagellar hook-length control protein FliK</fullName>
    </submittedName>
</protein>